<sequence>MSQPTTGSTRIDDLSVTTGSSPAARPAPAHGDESVGQLVSQLTEQVSRLVRDEVQLAKVDLAEKGKKAGTGLGMFTGAGLLAFFGVGALVTTAILALSHAVSGWLAALIVAVVLFALAGVLALMGKKEVQQIGSPVPQAAVDGIKEDVQTVKEGFKR</sequence>
<accession>A0A7W4XXN8</accession>
<evidence type="ECO:0000256" key="2">
    <source>
        <dbReference type="SAM" id="Phobius"/>
    </source>
</evidence>
<evidence type="ECO:0000313" key="3">
    <source>
        <dbReference type="EMBL" id="MBB2901410.1"/>
    </source>
</evidence>
<feature type="transmembrane region" description="Helical" evidence="2">
    <location>
        <begin position="103"/>
        <end position="124"/>
    </location>
</feature>
<dbReference type="InterPro" id="IPR009937">
    <property type="entry name" value="Phage_holin_3_6"/>
</dbReference>
<reference evidence="3 4" key="1">
    <citation type="submission" date="2020-08" db="EMBL/GenBank/DDBJ databases">
        <title>The Agave Microbiome: Exploring the role of microbial communities in plant adaptations to desert environments.</title>
        <authorList>
            <person name="Partida-Martinez L.P."/>
        </authorList>
    </citation>
    <scope>NUCLEOTIDE SEQUENCE [LARGE SCALE GENOMIC DNA]</scope>
    <source>
        <strain evidence="3 4">AS2.23</strain>
    </source>
</reference>
<evidence type="ECO:0000313" key="4">
    <source>
        <dbReference type="Proteomes" id="UP000533269"/>
    </source>
</evidence>
<feature type="transmembrane region" description="Helical" evidence="2">
    <location>
        <begin position="72"/>
        <end position="97"/>
    </location>
</feature>
<dbReference type="AlphaFoldDB" id="A0A7W4XXN8"/>
<reference evidence="3 4" key="2">
    <citation type="submission" date="2020-08" db="EMBL/GenBank/DDBJ databases">
        <authorList>
            <person name="Partida-Martinez L."/>
            <person name="Huntemann M."/>
            <person name="Clum A."/>
            <person name="Wang J."/>
            <person name="Palaniappan K."/>
            <person name="Ritter S."/>
            <person name="Chen I.-M."/>
            <person name="Stamatis D."/>
            <person name="Reddy T."/>
            <person name="O'Malley R."/>
            <person name="Daum C."/>
            <person name="Shapiro N."/>
            <person name="Ivanova N."/>
            <person name="Kyrpides N."/>
            <person name="Woyke T."/>
        </authorList>
    </citation>
    <scope>NUCLEOTIDE SEQUENCE [LARGE SCALE GENOMIC DNA]</scope>
    <source>
        <strain evidence="3 4">AS2.23</strain>
    </source>
</reference>
<dbReference type="RefSeq" id="WP_012085747.1">
    <property type="nucleotide sequence ID" value="NZ_JACHVY010000001.1"/>
</dbReference>
<proteinExistence type="predicted"/>
<protein>
    <submittedName>
        <fullName evidence="3">Putative membrane protein YqjE</fullName>
    </submittedName>
</protein>
<dbReference type="Pfam" id="PF07332">
    <property type="entry name" value="Phage_holin_3_6"/>
    <property type="match status" value="1"/>
</dbReference>
<gene>
    <name evidence="3" type="ORF">FHR75_002198</name>
</gene>
<dbReference type="Proteomes" id="UP000533269">
    <property type="component" value="Unassembled WGS sequence"/>
</dbReference>
<name>A0A7W4XXN8_KINRA</name>
<organism evidence="3 4">
    <name type="scientific">Kineococcus radiotolerans</name>
    <dbReference type="NCBI Taxonomy" id="131568"/>
    <lineage>
        <taxon>Bacteria</taxon>
        <taxon>Bacillati</taxon>
        <taxon>Actinomycetota</taxon>
        <taxon>Actinomycetes</taxon>
        <taxon>Kineosporiales</taxon>
        <taxon>Kineosporiaceae</taxon>
        <taxon>Kineococcus</taxon>
    </lineage>
</organism>
<comment type="caution">
    <text evidence="3">The sequence shown here is derived from an EMBL/GenBank/DDBJ whole genome shotgun (WGS) entry which is preliminary data.</text>
</comment>
<keyword evidence="2" id="KW-0812">Transmembrane</keyword>
<feature type="compositionally biased region" description="Polar residues" evidence="1">
    <location>
        <begin position="1"/>
        <end position="21"/>
    </location>
</feature>
<evidence type="ECO:0000256" key="1">
    <source>
        <dbReference type="SAM" id="MobiDB-lite"/>
    </source>
</evidence>
<keyword evidence="2" id="KW-1133">Transmembrane helix</keyword>
<dbReference type="EMBL" id="JACHVY010000001">
    <property type="protein sequence ID" value="MBB2901410.1"/>
    <property type="molecule type" value="Genomic_DNA"/>
</dbReference>
<feature type="region of interest" description="Disordered" evidence="1">
    <location>
        <begin position="1"/>
        <end position="34"/>
    </location>
</feature>
<dbReference type="OMA" id="AYDPHTP"/>
<keyword evidence="2" id="KW-0472">Membrane</keyword>